<accession>A0A848B4J0</accession>
<keyword evidence="2" id="KW-0479">Metal-binding</keyword>
<evidence type="ECO:0000313" key="6">
    <source>
        <dbReference type="EMBL" id="NMD87982.1"/>
    </source>
</evidence>
<dbReference type="PANTHER" id="PTHR43498:SF1">
    <property type="entry name" value="COB--COM HETERODISULFIDE REDUCTASE IRON-SULFUR SUBUNIT A"/>
    <property type="match status" value="1"/>
</dbReference>
<evidence type="ECO:0000313" key="7">
    <source>
        <dbReference type="Proteomes" id="UP000576225"/>
    </source>
</evidence>
<keyword evidence="1" id="KW-0004">4Fe-4S</keyword>
<evidence type="ECO:0000256" key="4">
    <source>
        <dbReference type="ARBA" id="ARBA00023004"/>
    </source>
</evidence>
<dbReference type="EMBL" id="JABAEW010000034">
    <property type="protein sequence ID" value="NMD87982.1"/>
    <property type="molecule type" value="Genomic_DNA"/>
</dbReference>
<dbReference type="GO" id="GO:0016491">
    <property type="term" value="F:oxidoreductase activity"/>
    <property type="evidence" value="ECO:0007669"/>
    <property type="project" value="UniProtKB-KW"/>
</dbReference>
<dbReference type="Proteomes" id="UP000576225">
    <property type="component" value="Unassembled WGS sequence"/>
</dbReference>
<proteinExistence type="predicted"/>
<organism evidence="6 7">
    <name type="scientific">Victivallis vadensis</name>
    <dbReference type="NCBI Taxonomy" id="172901"/>
    <lineage>
        <taxon>Bacteria</taxon>
        <taxon>Pseudomonadati</taxon>
        <taxon>Lentisphaerota</taxon>
        <taxon>Lentisphaeria</taxon>
        <taxon>Victivallales</taxon>
        <taxon>Victivallaceae</taxon>
        <taxon>Victivallis</taxon>
    </lineage>
</organism>
<gene>
    <name evidence="6" type="ORF">HF882_15445</name>
</gene>
<protein>
    <submittedName>
        <fullName evidence="6">FAD-dependent oxidoreductase</fullName>
    </submittedName>
</protein>
<reference evidence="6 7" key="1">
    <citation type="submission" date="2020-04" db="EMBL/GenBank/DDBJ databases">
        <authorList>
            <person name="Hitch T.C.A."/>
            <person name="Wylensek D."/>
            <person name="Clavel T."/>
        </authorList>
    </citation>
    <scope>NUCLEOTIDE SEQUENCE [LARGE SCALE GENOMIC DNA]</scope>
    <source>
        <strain evidence="6 7">COR2-253-APC-1A</strain>
    </source>
</reference>
<dbReference type="GO" id="GO:0046872">
    <property type="term" value="F:metal ion binding"/>
    <property type="evidence" value="ECO:0007669"/>
    <property type="project" value="UniProtKB-KW"/>
</dbReference>
<keyword evidence="5" id="KW-0411">Iron-sulfur</keyword>
<keyword evidence="4" id="KW-0408">Iron</keyword>
<name>A0A848B4J0_9BACT</name>
<dbReference type="Gene3D" id="3.50.50.60">
    <property type="entry name" value="FAD/NAD(P)-binding domain"/>
    <property type="match status" value="1"/>
</dbReference>
<sequence length="410" mass="44975">MKTYYDIAVIGGGVAGVAAAVQAARCGMKTVLVERTALVGGLATGGLINVFLPLCDGNGHQVTFGIAEEMLRKSIVYGPGEIPPNWKKERNGMERKRFIAVFSPASFVLALDEMLDEAGVDVWLDSLVCDVRIENEMAARLEIENESGRIELSAKRFIDASGSAVLARRLGQNVVTDDNYFSSWTLEFKSGAPYMNYGPIYGNGVPTGIFSDDDLRSAGTSLAELREAKRHGITGKQVSEYLRVTRRCLRSYYAYAYDSGKSDRNSLYPLKLPIMPQYRKICAIQAAETMRDGQANRHVPDSVGLVADWRRAGSVWEVPFRSLYSASGPENLLFAGRCMGAVGDAWEVMRVIPAAAVTGQAAGMAAALALRDRLPLRELSVERLGDELKRRGIPRHLEELGLTEPCRKER</sequence>
<dbReference type="InterPro" id="IPR036188">
    <property type="entry name" value="FAD/NAD-bd_sf"/>
</dbReference>
<dbReference type="PANTHER" id="PTHR43498">
    <property type="entry name" value="FERREDOXIN:COB-COM HETERODISULFIDE REDUCTASE SUBUNIT A"/>
    <property type="match status" value="1"/>
</dbReference>
<evidence type="ECO:0000256" key="1">
    <source>
        <dbReference type="ARBA" id="ARBA00022485"/>
    </source>
</evidence>
<evidence type="ECO:0000256" key="3">
    <source>
        <dbReference type="ARBA" id="ARBA00023002"/>
    </source>
</evidence>
<dbReference type="Pfam" id="PF12831">
    <property type="entry name" value="FAD_oxidored"/>
    <property type="match status" value="2"/>
</dbReference>
<dbReference type="RefSeq" id="WP_168963251.1">
    <property type="nucleotide sequence ID" value="NZ_CAJKCJ010000045.1"/>
</dbReference>
<dbReference type="AlphaFoldDB" id="A0A848B4J0"/>
<dbReference type="InterPro" id="IPR039650">
    <property type="entry name" value="HdrA-like"/>
</dbReference>
<dbReference type="GO" id="GO:0051539">
    <property type="term" value="F:4 iron, 4 sulfur cluster binding"/>
    <property type="evidence" value="ECO:0007669"/>
    <property type="project" value="UniProtKB-KW"/>
</dbReference>
<comment type="caution">
    <text evidence="6">The sequence shown here is derived from an EMBL/GenBank/DDBJ whole genome shotgun (WGS) entry which is preliminary data.</text>
</comment>
<keyword evidence="3" id="KW-0560">Oxidoreductase</keyword>
<evidence type="ECO:0000256" key="2">
    <source>
        <dbReference type="ARBA" id="ARBA00022723"/>
    </source>
</evidence>
<dbReference type="SUPFAM" id="SSF51905">
    <property type="entry name" value="FAD/NAD(P)-binding domain"/>
    <property type="match status" value="1"/>
</dbReference>
<evidence type="ECO:0000256" key="5">
    <source>
        <dbReference type="ARBA" id="ARBA00023014"/>
    </source>
</evidence>